<reference evidence="1" key="1">
    <citation type="submission" date="2022-05" db="EMBL/GenBank/DDBJ databases">
        <title>Chromosome-level genome of Chaenocephalus aceratus.</title>
        <authorList>
            <person name="Park H."/>
        </authorList>
    </citation>
    <scope>NUCLEOTIDE SEQUENCE</scope>
    <source>
        <strain evidence="1">KU_202001</strain>
    </source>
</reference>
<sequence length="810" mass="90096">MHRWKQLTSKKDPKPAYKHPLDSGSDDRPDEGDHLSLDVDDSGGGDEQHSASLDVEDMSDTGGGDEYHHARAFLDVGDISDTSGSDEQHDASLDVGDISDSSAAASKDMLGLMKKISPESAVLKDIKFETLWNIAGKSSMTEVHYCELCNTVFPDDLEQYRCATHNCPGLRYLGALPKQTQKGRRPRKFFVVADVAKQLTNILEAEGVWEAVQTSKVAASERNDTTVRDVTDGSCYRQLFEDGGFLSGRGNCNITVIANTGGLNLYQSSRVELWPIFLTINELEPQRLFARQNIVLAGIWQGRGKPPFEQFMGAFTKEMNKLYTTGFQFVVDDQTVTAKLAVLCATVDLPAKAGIMNMTLFNGADACITCKEPGLVVRQGKGHARSYPYREANQRYATRLHVDVLAAMHTATPKKRVQGFKGVSGLSELQQFDLVHGVVPEYMHGILLGVTKTVTNKWFSPTESGQPYFVGKKLKEISKRLQHIQPPDFIERLPRDLELHYNHFKATEFQMWLLLYALPCLDGILGDKYLRHFAHLSEAVHILLGDKITAESLEIAASLLDIFYKDFADCYGAGSCGINVHNAGVHLVSCVRQWGPLWAWSCFCFEDANAMILQAVHGTGDVTKQVIRFKETQGVLNREGGTITDRTNWSKVNMVQANCGTAGALKPMSASSELLVKTGASTSAVLRKALRVKLEHQKLYSEEYPRMRRRVCHVAVLDDGRLASVKYLILNSEAKCIFAFISLMERDTNRPSMLQYAGNHLVLIKKAEHEVTTDVVSVNSIREKLLYIDTGTRHVFVAQIPNLYGRSVFK</sequence>
<gene>
    <name evidence="1" type="ORF">KUCAC02_022298</name>
</gene>
<dbReference type="Proteomes" id="UP001057452">
    <property type="component" value="Chromosome 4"/>
</dbReference>
<protein>
    <submittedName>
        <fullName evidence="1">Uncharacterized protein</fullName>
    </submittedName>
</protein>
<accession>A0ACB9XMX9</accession>
<comment type="caution">
    <text evidence="1">The sequence shown here is derived from an EMBL/GenBank/DDBJ whole genome shotgun (WGS) entry which is preliminary data.</text>
</comment>
<evidence type="ECO:0000313" key="2">
    <source>
        <dbReference type="Proteomes" id="UP001057452"/>
    </source>
</evidence>
<dbReference type="EMBL" id="CM043788">
    <property type="protein sequence ID" value="KAI4828186.1"/>
    <property type="molecule type" value="Genomic_DNA"/>
</dbReference>
<organism evidence="1 2">
    <name type="scientific">Chaenocephalus aceratus</name>
    <name type="common">Blackfin icefish</name>
    <name type="synonym">Chaenichthys aceratus</name>
    <dbReference type="NCBI Taxonomy" id="36190"/>
    <lineage>
        <taxon>Eukaryota</taxon>
        <taxon>Metazoa</taxon>
        <taxon>Chordata</taxon>
        <taxon>Craniata</taxon>
        <taxon>Vertebrata</taxon>
        <taxon>Euteleostomi</taxon>
        <taxon>Actinopterygii</taxon>
        <taxon>Neopterygii</taxon>
        <taxon>Teleostei</taxon>
        <taxon>Neoteleostei</taxon>
        <taxon>Acanthomorphata</taxon>
        <taxon>Eupercaria</taxon>
        <taxon>Perciformes</taxon>
        <taxon>Notothenioidei</taxon>
        <taxon>Channichthyidae</taxon>
        <taxon>Chaenocephalus</taxon>
    </lineage>
</organism>
<evidence type="ECO:0000313" key="1">
    <source>
        <dbReference type="EMBL" id="KAI4828186.1"/>
    </source>
</evidence>
<name>A0ACB9XMX9_CHAAC</name>
<proteinExistence type="predicted"/>
<keyword evidence="2" id="KW-1185">Reference proteome</keyword>